<organism evidence="1 2">
    <name type="scientific">Candidatus Methanoperedens nitratireducens</name>
    <dbReference type="NCBI Taxonomy" id="1392998"/>
    <lineage>
        <taxon>Archaea</taxon>
        <taxon>Methanobacteriati</taxon>
        <taxon>Methanobacteriota</taxon>
        <taxon>Stenosarchaea group</taxon>
        <taxon>Methanomicrobia</taxon>
        <taxon>Methanosarcinales</taxon>
        <taxon>ANME-2 cluster</taxon>
        <taxon>Candidatus Methanoperedentaceae</taxon>
        <taxon>Candidatus Methanoperedens</taxon>
    </lineage>
</organism>
<dbReference type="EMBL" id="FZMP01000215">
    <property type="protein sequence ID" value="SNQ62297.1"/>
    <property type="molecule type" value="Genomic_DNA"/>
</dbReference>
<gene>
    <name evidence="1" type="ORF">MNV_670003</name>
</gene>
<dbReference type="Proteomes" id="UP000218615">
    <property type="component" value="Unassembled WGS sequence"/>
</dbReference>
<reference evidence="2" key="1">
    <citation type="submission" date="2017-06" db="EMBL/GenBank/DDBJ databases">
        <authorList>
            <person name="Cremers G."/>
        </authorList>
    </citation>
    <scope>NUCLEOTIDE SEQUENCE [LARGE SCALE GENOMIC DNA]</scope>
</reference>
<accession>A0A284VSY4</accession>
<dbReference type="RefSeq" id="WP_179294026.1">
    <property type="nucleotide sequence ID" value="NZ_FZMP01000215.1"/>
</dbReference>
<proteinExistence type="predicted"/>
<dbReference type="OrthoDB" id="5661at2157"/>
<evidence type="ECO:0000313" key="2">
    <source>
        <dbReference type="Proteomes" id="UP000218615"/>
    </source>
</evidence>
<sequence length="46" mass="4833">MGEFIVLEPKCENCGNPIDDCNCVCPYCGETALCDCCIGRDAVTGG</sequence>
<dbReference type="AlphaFoldDB" id="A0A284VSY4"/>
<keyword evidence="2" id="KW-1185">Reference proteome</keyword>
<name>A0A284VSY4_9EURY</name>
<protein>
    <submittedName>
        <fullName evidence="1">Uncharacterized protein</fullName>
    </submittedName>
</protein>
<evidence type="ECO:0000313" key="1">
    <source>
        <dbReference type="EMBL" id="SNQ62297.1"/>
    </source>
</evidence>